<protein>
    <recommendedName>
        <fullName evidence="10">Glucosamine 6-phosphate N-acetyltransferase</fullName>
        <ecNumber evidence="10">2.3.1.4</ecNumber>
    </recommendedName>
</protein>
<comment type="similarity">
    <text evidence="3 10">Belongs to the acetyltransferase family. GNA1 subfamily.</text>
</comment>
<dbReference type="FunFam" id="3.40.630.30:FF:000048">
    <property type="entry name" value="Glucosamine 6-phosphate N-acetyltransferase"/>
    <property type="match status" value="1"/>
</dbReference>
<evidence type="ECO:0000259" key="11">
    <source>
        <dbReference type="PROSITE" id="PS51186"/>
    </source>
</evidence>
<comment type="subcellular location">
    <subcellularLocation>
        <location evidence="1">Endoplasmic reticulum membrane</location>
        <topology evidence="1">Peripheral membrane protein</topology>
    </subcellularLocation>
</comment>
<comment type="caution">
    <text evidence="12">The sequence shown here is derived from an EMBL/GenBank/DDBJ whole genome shotgun (WGS) entry which is preliminary data.</text>
</comment>
<dbReference type="InterPro" id="IPR000182">
    <property type="entry name" value="GNAT_dom"/>
</dbReference>
<evidence type="ECO:0000256" key="9">
    <source>
        <dbReference type="ARBA" id="ARBA00048964"/>
    </source>
</evidence>
<evidence type="ECO:0000313" key="13">
    <source>
        <dbReference type="Proteomes" id="UP000822688"/>
    </source>
</evidence>
<evidence type="ECO:0000256" key="5">
    <source>
        <dbReference type="ARBA" id="ARBA00022679"/>
    </source>
</evidence>
<dbReference type="Pfam" id="PF00583">
    <property type="entry name" value="Acetyltransf_1"/>
    <property type="match status" value="1"/>
</dbReference>
<dbReference type="Gene3D" id="3.40.630.30">
    <property type="match status" value="1"/>
</dbReference>
<comment type="catalytic activity">
    <reaction evidence="9 10">
        <text>D-glucosamine 6-phosphate + acetyl-CoA = N-acetyl-D-glucosamine 6-phosphate + CoA + H(+)</text>
        <dbReference type="Rhea" id="RHEA:10292"/>
        <dbReference type="ChEBI" id="CHEBI:15378"/>
        <dbReference type="ChEBI" id="CHEBI:57287"/>
        <dbReference type="ChEBI" id="CHEBI:57288"/>
        <dbReference type="ChEBI" id="CHEBI:57513"/>
        <dbReference type="ChEBI" id="CHEBI:58725"/>
        <dbReference type="EC" id="2.3.1.4"/>
    </reaction>
</comment>
<name>A0A8T0IRR8_CERPU</name>
<evidence type="ECO:0000256" key="3">
    <source>
        <dbReference type="ARBA" id="ARBA00006048"/>
    </source>
</evidence>
<keyword evidence="6" id="KW-0256">Endoplasmic reticulum</keyword>
<accession>A0A8T0IRR8</accession>
<dbReference type="AlphaFoldDB" id="A0A8T0IRR8"/>
<dbReference type="InterPro" id="IPR039143">
    <property type="entry name" value="GNPNAT1-like"/>
</dbReference>
<dbReference type="GO" id="GO:0005789">
    <property type="term" value="C:endoplasmic reticulum membrane"/>
    <property type="evidence" value="ECO:0007669"/>
    <property type="project" value="UniProtKB-SubCell"/>
</dbReference>
<comment type="pathway">
    <text evidence="2 10">Nucleotide-sugar biosynthesis; UDP-N-acetyl-alpha-D-glucosamine biosynthesis; N-acetyl-alpha-D-glucosamine 1-phosphate from alpha-D-glucosamine 6-phosphate (route I): step 1/2.</text>
</comment>
<evidence type="ECO:0000256" key="6">
    <source>
        <dbReference type="ARBA" id="ARBA00022824"/>
    </source>
</evidence>
<gene>
    <name evidence="12" type="ORF">KC19_2G043300</name>
</gene>
<keyword evidence="13" id="KW-1185">Reference proteome</keyword>
<evidence type="ECO:0000256" key="1">
    <source>
        <dbReference type="ARBA" id="ARBA00004406"/>
    </source>
</evidence>
<dbReference type="PANTHER" id="PTHR13355:SF11">
    <property type="entry name" value="GLUCOSAMINE 6-PHOSPHATE N-ACETYLTRANSFERASE"/>
    <property type="match status" value="1"/>
</dbReference>
<organism evidence="12 13">
    <name type="scientific">Ceratodon purpureus</name>
    <name type="common">Fire moss</name>
    <name type="synonym">Dicranum purpureum</name>
    <dbReference type="NCBI Taxonomy" id="3225"/>
    <lineage>
        <taxon>Eukaryota</taxon>
        <taxon>Viridiplantae</taxon>
        <taxon>Streptophyta</taxon>
        <taxon>Embryophyta</taxon>
        <taxon>Bryophyta</taxon>
        <taxon>Bryophytina</taxon>
        <taxon>Bryopsida</taxon>
        <taxon>Dicranidae</taxon>
        <taxon>Pseudoditrichales</taxon>
        <taxon>Ditrichaceae</taxon>
        <taxon>Ceratodon</taxon>
    </lineage>
</organism>
<reference evidence="12" key="1">
    <citation type="submission" date="2020-06" db="EMBL/GenBank/DDBJ databases">
        <title>WGS assembly of Ceratodon purpureus strain R40.</title>
        <authorList>
            <person name="Carey S.B."/>
            <person name="Jenkins J."/>
            <person name="Shu S."/>
            <person name="Lovell J.T."/>
            <person name="Sreedasyam A."/>
            <person name="Maumus F."/>
            <person name="Tiley G.P."/>
            <person name="Fernandez-Pozo N."/>
            <person name="Barry K."/>
            <person name="Chen C."/>
            <person name="Wang M."/>
            <person name="Lipzen A."/>
            <person name="Daum C."/>
            <person name="Saski C.A."/>
            <person name="Payton A.C."/>
            <person name="Mcbreen J.C."/>
            <person name="Conrad R.E."/>
            <person name="Kollar L.M."/>
            <person name="Olsson S."/>
            <person name="Huttunen S."/>
            <person name="Landis J.B."/>
            <person name="Wickett N.J."/>
            <person name="Johnson M.G."/>
            <person name="Rensing S.A."/>
            <person name="Grimwood J."/>
            <person name="Schmutz J."/>
            <person name="Mcdaniel S.F."/>
        </authorList>
    </citation>
    <scope>NUCLEOTIDE SEQUENCE</scope>
    <source>
        <strain evidence="12">R40</strain>
    </source>
</reference>
<keyword evidence="5 10" id="KW-0808">Transferase</keyword>
<evidence type="ECO:0000256" key="2">
    <source>
        <dbReference type="ARBA" id="ARBA00004832"/>
    </source>
</evidence>
<evidence type="ECO:0000256" key="4">
    <source>
        <dbReference type="ARBA" id="ARBA00011738"/>
    </source>
</evidence>
<dbReference type="GO" id="GO:0006048">
    <property type="term" value="P:UDP-N-acetylglucosamine biosynthetic process"/>
    <property type="evidence" value="ECO:0007669"/>
    <property type="project" value="UniProtKB-UniRule"/>
</dbReference>
<dbReference type="InterPro" id="IPR016181">
    <property type="entry name" value="Acyl_CoA_acyltransferase"/>
</dbReference>
<evidence type="ECO:0000313" key="12">
    <source>
        <dbReference type="EMBL" id="KAG0585842.1"/>
    </source>
</evidence>
<dbReference type="GO" id="GO:0006044">
    <property type="term" value="P:N-acetylglucosamine metabolic process"/>
    <property type="evidence" value="ECO:0007669"/>
    <property type="project" value="UniProtKB-ARBA"/>
</dbReference>
<dbReference type="PANTHER" id="PTHR13355">
    <property type="entry name" value="GLUCOSAMINE 6-PHOSPHATE N-ACETYLTRANSFERASE"/>
    <property type="match status" value="1"/>
</dbReference>
<keyword evidence="7" id="KW-0472">Membrane</keyword>
<evidence type="ECO:0000256" key="10">
    <source>
        <dbReference type="RuleBase" id="RU365086"/>
    </source>
</evidence>
<dbReference type="EC" id="2.3.1.4" evidence="10"/>
<proteinExistence type="inferred from homology"/>
<dbReference type="CDD" id="cd04301">
    <property type="entry name" value="NAT_SF"/>
    <property type="match status" value="1"/>
</dbReference>
<sequence>MIPERVSEEQWTRSLRRKRLRSLAPLHLNLHHRRQTSRAMADMTTDRASAGAGADRFVLRALAVPDFHKGFMQLLGQLTVAGDVSEAQFAERVQRLGDDHYVAVIEDMEKNQIVATGSVFVEHKFVRNCGKAGHIEDVVVDQSVRGQHLGQRIVEFLTRFAEDKGCYKVILDCTIQNSSFYEKCGYKKKEIQMAVYF</sequence>
<dbReference type="GO" id="GO:0004343">
    <property type="term" value="F:glucosamine 6-phosphate N-acetyltransferase activity"/>
    <property type="evidence" value="ECO:0007669"/>
    <property type="project" value="UniProtKB-UniRule"/>
</dbReference>
<evidence type="ECO:0000256" key="8">
    <source>
        <dbReference type="ARBA" id="ARBA00023315"/>
    </source>
</evidence>
<feature type="domain" description="N-acetyltransferase" evidence="11">
    <location>
        <begin position="57"/>
        <end position="197"/>
    </location>
</feature>
<dbReference type="Proteomes" id="UP000822688">
    <property type="component" value="Chromosome 2"/>
</dbReference>
<evidence type="ECO:0000256" key="7">
    <source>
        <dbReference type="ARBA" id="ARBA00023136"/>
    </source>
</evidence>
<keyword evidence="8 10" id="KW-0012">Acyltransferase</keyword>
<dbReference type="SUPFAM" id="SSF55729">
    <property type="entry name" value="Acyl-CoA N-acyltransferases (Nat)"/>
    <property type="match status" value="1"/>
</dbReference>
<dbReference type="PROSITE" id="PS51186">
    <property type="entry name" value="GNAT"/>
    <property type="match status" value="1"/>
</dbReference>
<comment type="subunit">
    <text evidence="4 10">Homodimer.</text>
</comment>
<dbReference type="EMBL" id="CM026422">
    <property type="protein sequence ID" value="KAG0585842.1"/>
    <property type="molecule type" value="Genomic_DNA"/>
</dbReference>